<keyword evidence="5 8" id="KW-0560">Oxidoreductase</keyword>
<dbReference type="Pfam" id="PF08557">
    <property type="entry name" value="Lipid_DES"/>
    <property type="match status" value="1"/>
</dbReference>
<evidence type="ECO:0000256" key="6">
    <source>
        <dbReference type="ARBA" id="ARBA00023098"/>
    </source>
</evidence>
<feature type="transmembrane region" description="Helical" evidence="9">
    <location>
        <begin position="205"/>
        <end position="224"/>
    </location>
</feature>
<evidence type="ECO:0000256" key="3">
    <source>
        <dbReference type="ARBA" id="ARBA00022692"/>
    </source>
</evidence>
<dbReference type="STRING" id="105231.A0A1Y1IGS2"/>
<dbReference type="CDD" id="cd03508">
    <property type="entry name" value="Delta4-sphingolipid-FADS-like"/>
    <property type="match status" value="1"/>
</dbReference>
<feature type="transmembrane region" description="Helical" evidence="9">
    <location>
        <begin position="124"/>
        <end position="145"/>
    </location>
</feature>
<comment type="function">
    <text evidence="8">Sphingolipid-delta-4-desaturase required for the biosynthesis of delta-4-unsaturated sphingolipids and derivatives.</text>
</comment>
<name>A0A1Y1IGS2_KLENI</name>
<dbReference type="GO" id="GO:0046513">
    <property type="term" value="P:ceramide biosynthetic process"/>
    <property type="evidence" value="ECO:0000318"/>
    <property type="project" value="GO_Central"/>
</dbReference>
<organism evidence="11 12">
    <name type="scientific">Klebsormidium nitens</name>
    <name type="common">Green alga</name>
    <name type="synonym">Ulothrix nitens</name>
    <dbReference type="NCBI Taxonomy" id="105231"/>
    <lineage>
        <taxon>Eukaryota</taxon>
        <taxon>Viridiplantae</taxon>
        <taxon>Streptophyta</taxon>
        <taxon>Klebsormidiophyceae</taxon>
        <taxon>Klebsormidiales</taxon>
        <taxon>Klebsormidiaceae</taxon>
        <taxon>Klebsormidium</taxon>
    </lineage>
</organism>
<evidence type="ECO:0000256" key="4">
    <source>
        <dbReference type="ARBA" id="ARBA00022989"/>
    </source>
</evidence>
<evidence type="ECO:0000256" key="9">
    <source>
        <dbReference type="SAM" id="Phobius"/>
    </source>
</evidence>
<feature type="transmembrane region" description="Helical" evidence="9">
    <location>
        <begin position="230"/>
        <end position="252"/>
    </location>
</feature>
<dbReference type="InterPro" id="IPR011388">
    <property type="entry name" value="DES1/DES2"/>
</dbReference>
<dbReference type="SMART" id="SM01269">
    <property type="entry name" value="Lipid_DES"/>
    <property type="match status" value="1"/>
</dbReference>
<dbReference type="PIRSF" id="PIRSF017228">
    <property type="entry name" value="Sphnglp_dlt4_des"/>
    <property type="match status" value="1"/>
</dbReference>
<protein>
    <recommendedName>
        <fullName evidence="8">Sphingolipid delta(4)-desaturase DES1-like</fullName>
        <ecNumber evidence="8">1.14.19.17</ecNumber>
    </recommendedName>
</protein>
<evidence type="ECO:0000313" key="11">
    <source>
        <dbReference type="EMBL" id="GAQ87926.1"/>
    </source>
</evidence>
<dbReference type="Proteomes" id="UP000054558">
    <property type="component" value="Unassembled WGS sequence"/>
</dbReference>
<dbReference type="InterPro" id="IPR013866">
    <property type="entry name" value="Sphingolipid_d4-desaturase_N"/>
</dbReference>
<feature type="transmembrane region" description="Helical" evidence="9">
    <location>
        <begin position="89"/>
        <end position="112"/>
    </location>
</feature>
<dbReference type="OrthoDB" id="200948at2759"/>
<dbReference type="OMA" id="GATCNQN"/>
<feature type="transmembrane region" description="Helical" evidence="9">
    <location>
        <begin position="173"/>
        <end position="193"/>
    </location>
</feature>
<feature type="domain" description="Sphingolipid delta4-desaturase N-terminal" evidence="10">
    <location>
        <begin position="28"/>
        <end position="66"/>
    </location>
</feature>
<dbReference type="GO" id="GO:0005789">
    <property type="term" value="C:endoplasmic reticulum membrane"/>
    <property type="evidence" value="ECO:0007669"/>
    <property type="project" value="UniProtKB-SubCell"/>
</dbReference>
<comment type="similarity">
    <text evidence="2 8">Belongs to the fatty acid desaturase type 1 family. DEGS subfamily.</text>
</comment>
<evidence type="ECO:0000256" key="7">
    <source>
        <dbReference type="ARBA" id="ARBA00023136"/>
    </source>
</evidence>
<evidence type="ECO:0000256" key="5">
    <source>
        <dbReference type="ARBA" id="ARBA00023002"/>
    </source>
</evidence>
<sequence>MGKGGDSRKVTELPPKMEEVAGAKSAKGMQTDFIWVETDEPHATRRKQILAAHPEVRELFGPDEYAVYKVTAVVLGQLALAYLMRDAPWWFLVPFAYAVGAWFNHNLFLAIHELSHNLAFQTPLYNKLLGLFANIPIGIPMSVTFQKYHLEHHRYQGIEGVDMDVPTYAEGHYVTNTLSKLVWVILQLFFYAIRPVFVNPKPVGVWELSNLAINVVADLAMLYFWGFKPIAYLLLASFLGGGLHPAAGHFIAEHYVFLQGQETYSYYGPLNFLLWHVGFHNEHHDFPRIPGSRLHKLKAMAPEFYDNLAFHTSWSRVIYNYITDPTVGPFSRVMRKRKPTTRAGAATEASKAH</sequence>
<gene>
    <name evidence="11" type="ORF">KFL_003880080</name>
</gene>
<dbReference type="InterPro" id="IPR005804">
    <property type="entry name" value="FA_desaturase_dom"/>
</dbReference>
<evidence type="ECO:0000313" key="12">
    <source>
        <dbReference type="Proteomes" id="UP000054558"/>
    </source>
</evidence>
<comment type="subcellular location">
    <subcellularLocation>
        <location evidence="8">Endoplasmic reticulum membrane</location>
    </subcellularLocation>
    <subcellularLocation>
        <location evidence="1">Membrane</location>
        <topology evidence="1">Multi-pass membrane protein</topology>
    </subcellularLocation>
</comment>
<keyword evidence="3 9" id="KW-0812">Transmembrane</keyword>
<accession>A0A1Y1IGS2</accession>
<dbReference type="EC" id="1.14.19.17" evidence="8"/>
<keyword evidence="7 8" id="KW-0472">Membrane</keyword>
<keyword evidence="8" id="KW-0256">Endoplasmic reticulum</keyword>
<reference evidence="11 12" key="1">
    <citation type="journal article" date="2014" name="Nat. Commun.">
        <title>Klebsormidium flaccidum genome reveals primary factors for plant terrestrial adaptation.</title>
        <authorList>
            <person name="Hori K."/>
            <person name="Maruyama F."/>
            <person name="Fujisawa T."/>
            <person name="Togashi T."/>
            <person name="Yamamoto N."/>
            <person name="Seo M."/>
            <person name="Sato S."/>
            <person name="Yamada T."/>
            <person name="Mori H."/>
            <person name="Tajima N."/>
            <person name="Moriyama T."/>
            <person name="Ikeuchi M."/>
            <person name="Watanabe M."/>
            <person name="Wada H."/>
            <person name="Kobayashi K."/>
            <person name="Saito M."/>
            <person name="Masuda T."/>
            <person name="Sasaki-Sekimoto Y."/>
            <person name="Mashiguchi K."/>
            <person name="Awai K."/>
            <person name="Shimojima M."/>
            <person name="Masuda S."/>
            <person name="Iwai M."/>
            <person name="Nobusawa T."/>
            <person name="Narise T."/>
            <person name="Kondo S."/>
            <person name="Saito H."/>
            <person name="Sato R."/>
            <person name="Murakawa M."/>
            <person name="Ihara Y."/>
            <person name="Oshima-Yamada Y."/>
            <person name="Ohtaka K."/>
            <person name="Satoh M."/>
            <person name="Sonobe K."/>
            <person name="Ishii M."/>
            <person name="Ohtani R."/>
            <person name="Kanamori-Sato M."/>
            <person name="Honoki R."/>
            <person name="Miyazaki D."/>
            <person name="Mochizuki H."/>
            <person name="Umetsu J."/>
            <person name="Higashi K."/>
            <person name="Shibata D."/>
            <person name="Kamiya Y."/>
            <person name="Sato N."/>
            <person name="Nakamura Y."/>
            <person name="Tabata S."/>
            <person name="Ida S."/>
            <person name="Kurokawa K."/>
            <person name="Ohta H."/>
        </authorList>
    </citation>
    <scope>NUCLEOTIDE SEQUENCE [LARGE SCALE GENOMIC DNA]</scope>
    <source>
        <strain evidence="11 12">NIES-2285</strain>
    </source>
</reference>
<keyword evidence="12" id="KW-1185">Reference proteome</keyword>
<keyword evidence="6 8" id="KW-0443">Lipid metabolism</keyword>
<evidence type="ECO:0000259" key="10">
    <source>
        <dbReference type="SMART" id="SM01269"/>
    </source>
</evidence>
<proteinExistence type="inferred from homology"/>
<dbReference type="AlphaFoldDB" id="A0A1Y1IGS2"/>
<evidence type="ECO:0000256" key="2">
    <source>
        <dbReference type="ARBA" id="ARBA00006146"/>
    </source>
</evidence>
<dbReference type="PANTHER" id="PTHR12879:SF8">
    <property type="entry name" value="SPHINGOLIPID DELTA(4)-DESATURASE DES1"/>
    <property type="match status" value="1"/>
</dbReference>
<comment type="catalytic activity">
    <reaction evidence="8">
        <text>an N-acylsphinganine + 2 Fe(II)-[cytochrome b5] + O2 + 2 H(+) = an N-acylsphing-4-enine + 2 Fe(III)-[cytochrome b5] + 2 H2O</text>
        <dbReference type="Rhea" id="RHEA:46544"/>
        <dbReference type="Rhea" id="RHEA-COMP:10438"/>
        <dbReference type="Rhea" id="RHEA-COMP:10439"/>
        <dbReference type="ChEBI" id="CHEBI:15377"/>
        <dbReference type="ChEBI" id="CHEBI:15378"/>
        <dbReference type="ChEBI" id="CHEBI:15379"/>
        <dbReference type="ChEBI" id="CHEBI:29033"/>
        <dbReference type="ChEBI" id="CHEBI:29034"/>
        <dbReference type="ChEBI" id="CHEBI:31488"/>
        <dbReference type="ChEBI" id="CHEBI:52639"/>
        <dbReference type="EC" id="1.14.19.17"/>
    </reaction>
</comment>
<dbReference type="GO" id="GO:0042284">
    <property type="term" value="F:sphingolipid delta-4 desaturase activity"/>
    <property type="evidence" value="ECO:0000318"/>
    <property type="project" value="GO_Central"/>
</dbReference>
<dbReference type="PANTHER" id="PTHR12879">
    <property type="entry name" value="SPHINGOLIPID DELTA 4 DESATURASE/C-4 HYDROXYLASE PROTEIN DES2"/>
    <property type="match status" value="1"/>
</dbReference>
<evidence type="ECO:0000256" key="8">
    <source>
        <dbReference type="PIRNR" id="PIRNR017228"/>
    </source>
</evidence>
<dbReference type="Pfam" id="PF00487">
    <property type="entry name" value="FA_desaturase"/>
    <property type="match status" value="1"/>
</dbReference>
<feature type="transmembrane region" description="Helical" evidence="9">
    <location>
        <begin position="66"/>
        <end position="83"/>
    </location>
</feature>
<dbReference type="EMBL" id="DF237337">
    <property type="protein sequence ID" value="GAQ87926.1"/>
    <property type="molecule type" value="Genomic_DNA"/>
</dbReference>
<evidence type="ECO:0000256" key="1">
    <source>
        <dbReference type="ARBA" id="ARBA00004141"/>
    </source>
</evidence>
<keyword evidence="4 9" id="KW-1133">Transmembrane helix</keyword>